<dbReference type="Gramene" id="RZC79956">
    <property type="protein sequence ID" value="RZC79956"/>
    <property type="gene ID" value="C5167_042532"/>
</dbReference>
<evidence type="ECO:0000259" key="5">
    <source>
        <dbReference type="PROSITE" id="PS50404"/>
    </source>
</evidence>
<dbReference type="EC" id="2.5.1.18" evidence="1"/>
<dbReference type="PROSITE" id="PS50405">
    <property type="entry name" value="GST_CTER"/>
    <property type="match status" value="1"/>
</dbReference>
<dbReference type="InterPro" id="IPR010987">
    <property type="entry name" value="Glutathione-S-Trfase_C-like"/>
</dbReference>
<feature type="domain" description="GST C-terminal" evidence="6">
    <location>
        <begin position="96"/>
        <end position="229"/>
    </location>
</feature>
<comment type="catalytic activity">
    <reaction evidence="4">
        <text>RX + glutathione = an S-substituted glutathione + a halide anion + H(+)</text>
        <dbReference type="Rhea" id="RHEA:16437"/>
        <dbReference type="ChEBI" id="CHEBI:15378"/>
        <dbReference type="ChEBI" id="CHEBI:16042"/>
        <dbReference type="ChEBI" id="CHEBI:17792"/>
        <dbReference type="ChEBI" id="CHEBI:57925"/>
        <dbReference type="ChEBI" id="CHEBI:90779"/>
        <dbReference type="EC" id="2.5.1.18"/>
    </reaction>
</comment>
<feature type="domain" description="GST N-terminal" evidence="5">
    <location>
        <begin position="8"/>
        <end position="89"/>
    </location>
</feature>
<dbReference type="InterPro" id="IPR036282">
    <property type="entry name" value="Glutathione-S-Trfase_C_sf"/>
</dbReference>
<dbReference type="Gene3D" id="1.20.1050.10">
    <property type="match status" value="1"/>
</dbReference>
<dbReference type="GO" id="GO:0006749">
    <property type="term" value="P:glutathione metabolic process"/>
    <property type="evidence" value="ECO:0007669"/>
    <property type="project" value="InterPro"/>
</dbReference>
<dbReference type="CDD" id="cd03185">
    <property type="entry name" value="GST_C_Tau"/>
    <property type="match status" value="1"/>
</dbReference>
<keyword evidence="2" id="KW-0808">Transferase</keyword>
<dbReference type="FunFam" id="1.20.1050.10:FF:000016">
    <property type="entry name" value="Glutathione S-transferase U9"/>
    <property type="match status" value="1"/>
</dbReference>
<dbReference type="Proteomes" id="UP000316621">
    <property type="component" value="Chromosome 10"/>
</dbReference>
<dbReference type="GO" id="GO:0004364">
    <property type="term" value="F:glutathione transferase activity"/>
    <property type="evidence" value="ECO:0007669"/>
    <property type="project" value="UniProtKB-EC"/>
</dbReference>
<evidence type="ECO:0000313" key="8">
    <source>
        <dbReference type="Proteomes" id="UP000316621"/>
    </source>
</evidence>
<dbReference type="SFLD" id="SFLDG00358">
    <property type="entry name" value="Main_(cytGST)"/>
    <property type="match status" value="1"/>
</dbReference>
<evidence type="ECO:0000313" key="7">
    <source>
        <dbReference type="EMBL" id="RZC79956.1"/>
    </source>
</evidence>
<dbReference type="InterPro" id="IPR004045">
    <property type="entry name" value="Glutathione_S-Trfase_N"/>
</dbReference>
<evidence type="ECO:0000256" key="1">
    <source>
        <dbReference type="ARBA" id="ARBA00012452"/>
    </source>
</evidence>
<dbReference type="FunFam" id="3.40.30.10:FF:000044">
    <property type="entry name" value="Glutathione S-transferase GSTU6"/>
    <property type="match status" value="1"/>
</dbReference>
<dbReference type="InterPro" id="IPR036249">
    <property type="entry name" value="Thioredoxin-like_sf"/>
</dbReference>
<dbReference type="GO" id="GO:0005737">
    <property type="term" value="C:cytoplasm"/>
    <property type="evidence" value="ECO:0007669"/>
    <property type="project" value="TreeGrafter"/>
</dbReference>
<dbReference type="SFLD" id="SFLDS00019">
    <property type="entry name" value="Glutathione_Transferase_(cytos"/>
    <property type="match status" value="1"/>
</dbReference>
<dbReference type="PANTHER" id="PTHR11260">
    <property type="entry name" value="GLUTATHIONE S-TRANSFERASE, GST, SUPERFAMILY, GST DOMAIN CONTAINING"/>
    <property type="match status" value="1"/>
</dbReference>
<evidence type="ECO:0000256" key="4">
    <source>
        <dbReference type="ARBA" id="ARBA00047960"/>
    </source>
</evidence>
<dbReference type="SUPFAM" id="SSF47616">
    <property type="entry name" value="GST C-terminal domain-like"/>
    <property type="match status" value="1"/>
</dbReference>
<dbReference type="OMA" id="LGWWRVV"/>
<dbReference type="CDD" id="cd03058">
    <property type="entry name" value="GST_N_Tau"/>
    <property type="match status" value="1"/>
</dbReference>
<sequence length="249" mass="28126">MAGSESEEVKILGGWPAWPSPFVMRARVALNIKSVNYEFLEQPYGTKSELLLKSNPVYKKVPVLIHGDKSICESMNIVQYIDDVWSSSGHSIMPSDPYDASIARFWATYIDDKFFPSLMGIAKSKDAEEYTAAIEQMIAAFGLLEQAYQEISKGKDFFGGEKIGYIDIAFGCYIGSIKVTEKMNGIKLFDETKAPGLTKWADKFCADETVKPVDFITRRFNAGNRKPKLSWSFLRRLLDLNLPFKLKKL</sequence>
<accession>A0A4Y7L448</accession>
<dbReference type="STRING" id="3469.A0A4Y7L448"/>
<dbReference type="SUPFAM" id="SSF52833">
    <property type="entry name" value="Thioredoxin-like"/>
    <property type="match status" value="1"/>
</dbReference>
<evidence type="ECO:0000259" key="6">
    <source>
        <dbReference type="PROSITE" id="PS50405"/>
    </source>
</evidence>
<dbReference type="EMBL" id="CM010724">
    <property type="protein sequence ID" value="RZC79956.1"/>
    <property type="molecule type" value="Genomic_DNA"/>
</dbReference>
<comment type="similarity">
    <text evidence="3">Belongs to the GST superfamily. Tau family.</text>
</comment>
<dbReference type="AlphaFoldDB" id="A0A4Y7L448"/>
<dbReference type="PANTHER" id="PTHR11260:SF615">
    <property type="entry name" value="GLUTATHIONE S-TRANSFERASE U17"/>
    <property type="match status" value="1"/>
</dbReference>
<dbReference type="InterPro" id="IPR004046">
    <property type="entry name" value="GST_C"/>
</dbReference>
<dbReference type="OrthoDB" id="4951845at2759"/>
<dbReference type="PROSITE" id="PS50404">
    <property type="entry name" value="GST_NTER"/>
    <property type="match status" value="1"/>
</dbReference>
<dbReference type="SFLD" id="SFLDG01152">
    <property type="entry name" value="Main.3:_Omega-_and_Tau-like"/>
    <property type="match status" value="1"/>
</dbReference>
<name>A0A4Y7L448_PAPSO</name>
<organism evidence="7 8">
    <name type="scientific">Papaver somniferum</name>
    <name type="common">Opium poppy</name>
    <dbReference type="NCBI Taxonomy" id="3469"/>
    <lineage>
        <taxon>Eukaryota</taxon>
        <taxon>Viridiplantae</taxon>
        <taxon>Streptophyta</taxon>
        <taxon>Embryophyta</taxon>
        <taxon>Tracheophyta</taxon>
        <taxon>Spermatophyta</taxon>
        <taxon>Magnoliopsida</taxon>
        <taxon>Ranunculales</taxon>
        <taxon>Papaveraceae</taxon>
        <taxon>Papaveroideae</taxon>
        <taxon>Papaver</taxon>
    </lineage>
</organism>
<dbReference type="InterPro" id="IPR045073">
    <property type="entry name" value="Omega/Tau-like"/>
</dbReference>
<dbReference type="InterPro" id="IPR040079">
    <property type="entry name" value="Glutathione_S-Trfase"/>
</dbReference>
<keyword evidence="8" id="KW-1185">Reference proteome</keyword>
<dbReference type="Pfam" id="PF00043">
    <property type="entry name" value="GST_C"/>
    <property type="match status" value="1"/>
</dbReference>
<evidence type="ECO:0000256" key="2">
    <source>
        <dbReference type="ARBA" id="ARBA00022679"/>
    </source>
</evidence>
<dbReference type="Pfam" id="PF02798">
    <property type="entry name" value="GST_N"/>
    <property type="match status" value="1"/>
</dbReference>
<evidence type="ECO:0000256" key="3">
    <source>
        <dbReference type="ARBA" id="ARBA00025743"/>
    </source>
</evidence>
<dbReference type="InterPro" id="IPR045074">
    <property type="entry name" value="GST_C_Tau"/>
</dbReference>
<dbReference type="Gene3D" id="3.40.30.10">
    <property type="entry name" value="Glutaredoxin"/>
    <property type="match status" value="1"/>
</dbReference>
<dbReference type="GO" id="GO:0009407">
    <property type="term" value="P:toxin catabolic process"/>
    <property type="evidence" value="ECO:0007669"/>
    <property type="project" value="UniProtKB-ARBA"/>
</dbReference>
<dbReference type="SMR" id="A0A4Y7L448"/>
<protein>
    <recommendedName>
        <fullName evidence="1">glutathione transferase</fullName>
        <ecNumber evidence="1">2.5.1.18</ecNumber>
    </recommendedName>
</protein>
<gene>
    <name evidence="7" type="ORF">C5167_042532</name>
</gene>
<proteinExistence type="inferred from homology"/>
<reference evidence="7 8" key="1">
    <citation type="journal article" date="2018" name="Science">
        <title>The opium poppy genome and morphinan production.</title>
        <authorList>
            <person name="Guo L."/>
            <person name="Winzer T."/>
            <person name="Yang X."/>
            <person name="Li Y."/>
            <person name="Ning Z."/>
            <person name="He Z."/>
            <person name="Teodor R."/>
            <person name="Lu Y."/>
            <person name="Bowser T.A."/>
            <person name="Graham I.A."/>
            <person name="Ye K."/>
        </authorList>
    </citation>
    <scope>NUCLEOTIDE SEQUENCE [LARGE SCALE GENOMIC DNA]</scope>
    <source>
        <strain evidence="8">cv. HN1</strain>
        <tissue evidence="7">Leaves</tissue>
    </source>
</reference>